<proteinExistence type="predicted"/>
<keyword evidence="2" id="KW-1185">Reference proteome</keyword>
<evidence type="ECO:0000313" key="1">
    <source>
        <dbReference type="EMBL" id="PON68369.1"/>
    </source>
</evidence>
<name>A0A2P5D4Z3_TREOI</name>
<dbReference type="EMBL" id="JXTC01000296">
    <property type="protein sequence ID" value="PON68369.1"/>
    <property type="molecule type" value="Genomic_DNA"/>
</dbReference>
<gene>
    <name evidence="1" type="ORF">TorRG33x02_262210</name>
</gene>
<dbReference type="Proteomes" id="UP000237000">
    <property type="component" value="Unassembled WGS sequence"/>
</dbReference>
<reference evidence="2" key="1">
    <citation type="submission" date="2016-06" db="EMBL/GenBank/DDBJ databases">
        <title>Parallel loss of symbiosis genes in relatives of nitrogen-fixing non-legume Parasponia.</title>
        <authorList>
            <person name="Van Velzen R."/>
            <person name="Holmer R."/>
            <person name="Bu F."/>
            <person name="Rutten L."/>
            <person name="Van Zeijl A."/>
            <person name="Liu W."/>
            <person name="Santuari L."/>
            <person name="Cao Q."/>
            <person name="Sharma T."/>
            <person name="Shen D."/>
            <person name="Roswanjaya Y."/>
            <person name="Wardhani T."/>
            <person name="Kalhor M.S."/>
            <person name="Jansen J."/>
            <person name="Van den Hoogen J."/>
            <person name="Gungor B."/>
            <person name="Hartog M."/>
            <person name="Hontelez J."/>
            <person name="Verver J."/>
            <person name="Yang W.-C."/>
            <person name="Schijlen E."/>
            <person name="Repin R."/>
            <person name="Schilthuizen M."/>
            <person name="Schranz E."/>
            <person name="Heidstra R."/>
            <person name="Miyata K."/>
            <person name="Fedorova E."/>
            <person name="Kohlen W."/>
            <person name="Bisseling T."/>
            <person name="Smit S."/>
            <person name="Geurts R."/>
        </authorList>
    </citation>
    <scope>NUCLEOTIDE SEQUENCE [LARGE SCALE GENOMIC DNA]</scope>
    <source>
        <strain evidence="2">cv. RG33-2</strain>
    </source>
</reference>
<organism evidence="1 2">
    <name type="scientific">Trema orientale</name>
    <name type="common">Charcoal tree</name>
    <name type="synonym">Celtis orientalis</name>
    <dbReference type="NCBI Taxonomy" id="63057"/>
    <lineage>
        <taxon>Eukaryota</taxon>
        <taxon>Viridiplantae</taxon>
        <taxon>Streptophyta</taxon>
        <taxon>Embryophyta</taxon>
        <taxon>Tracheophyta</taxon>
        <taxon>Spermatophyta</taxon>
        <taxon>Magnoliopsida</taxon>
        <taxon>eudicotyledons</taxon>
        <taxon>Gunneridae</taxon>
        <taxon>Pentapetalae</taxon>
        <taxon>rosids</taxon>
        <taxon>fabids</taxon>
        <taxon>Rosales</taxon>
        <taxon>Cannabaceae</taxon>
        <taxon>Trema</taxon>
    </lineage>
</organism>
<dbReference type="InParanoid" id="A0A2P5D4Z3"/>
<accession>A0A2P5D4Z3</accession>
<protein>
    <submittedName>
        <fullName evidence="1">Uncharacterized protein</fullName>
    </submittedName>
</protein>
<comment type="caution">
    <text evidence="1">The sequence shown here is derived from an EMBL/GenBank/DDBJ whole genome shotgun (WGS) entry which is preliminary data.</text>
</comment>
<sequence length="102" mass="11445">MNKAGKNKFKEDFTTLSVFALFGLVTSSRRLWLEEPPTLFSCLTQIHATHSAYSKQRARYGISEQAGDQENGVLLREGSLMDGHLMILSKNFVGTQAFARTF</sequence>
<dbReference type="AlphaFoldDB" id="A0A2P5D4Z3"/>
<evidence type="ECO:0000313" key="2">
    <source>
        <dbReference type="Proteomes" id="UP000237000"/>
    </source>
</evidence>